<reference evidence="8" key="2">
    <citation type="journal article" date="2013" name="Nat. Commun.">
        <title>Genome of the Chinese tree shrew.</title>
        <authorList>
            <person name="Fan Y."/>
            <person name="Huang Z.Y."/>
            <person name="Cao C.C."/>
            <person name="Chen C.S."/>
            <person name="Chen Y.X."/>
            <person name="Fan D.D."/>
            <person name="He J."/>
            <person name="Hou H.L."/>
            <person name="Hu L."/>
            <person name="Hu X.T."/>
            <person name="Jiang X.T."/>
            <person name="Lai R."/>
            <person name="Lang Y.S."/>
            <person name="Liang B."/>
            <person name="Liao S.G."/>
            <person name="Mu D."/>
            <person name="Ma Y.Y."/>
            <person name="Niu Y.Y."/>
            <person name="Sun X.Q."/>
            <person name="Xia J.Q."/>
            <person name="Xiao J."/>
            <person name="Xiong Z.Q."/>
            <person name="Xu L."/>
            <person name="Yang L."/>
            <person name="Zhang Y."/>
            <person name="Zhao W."/>
            <person name="Zhao X.D."/>
            <person name="Zheng Y.T."/>
            <person name="Zhou J.M."/>
            <person name="Zhu Y.B."/>
            <person name="Zhang G.J."/>
            <person name="Wang J."/>
            <person name="Yao Y.G."/>
        </authorList>
    </citation>
    <scope>NUCLEOTIDE SEQUENCE [LARGE SCALE GENOMIC DNA]</scope>
</reference>
<evidence type="ECO:0000256" key="4">
    <source>
        <dbReference type="ARBA" id="ARBA00035146"/>
    </source>
</evidence>
<keyword evidence="3" id="KW-0687">Ribonucleoprotein</keyword>
<evidence type="ECO:0000256" key="2">
    <source>
        <dbReference type="ARBA" id="ARBA00022980"/>
    </source>
</evidence>
<dbReference type="GO" id="GO:0022627">
    <property type="term" value="C:cytosolic small ribosomal subunit"/>
    <property type="evidence" value="ECO:0007669"/>
    <property type="project" value="TreeGrafter"/>
</dbReference>
<dbReference type="GO" id="GO:0000028">
    <property type="term" value="P:ribosomal small subunit assembly"/>
    <property type="evidence" value="ECO:0007669"/>
    <property type="project" value="TreeGrafter"/>
</dbReference>
<proteinExistence type="inferred from homology"/>
<organism evidence="7 8">
    <name type="scientific">Tupaia chinensis</name>
    <name type="common">Chinese tree shrew</name>
    <name type="synonym">Tupaia belangeri chinensis</name>
    <dbReference type="NCBI Taxonomy" id="246437"/>
    <lineage>
        <taxon>Eukaryota</taxon>
        <taxon>Metazoa</taxon>
        <taxon>Chordata</taxon>
        <taxon>Craniata</taxon>
        <taxon>Vertebrata</taxon>
        <taxon>Euteleostomi</taxon>
        <taxon>Mammalia</taxon>
        <taxon>Eutheria</taxon>
        <taxon>Euarchontoglires</taxon>
        <taxon>Scandentia</taxon>
        <taxon>Tupaiidae</taxon>
        <taxon>Tupaia</taxon>
    </lineage>
</organism>
<gene>
    <name evidence="7" type="ORF">TREES_T100006668</name>
</gene>
<name>L9KM84_TUPCH</name>
<evidence type="ECO:0000313" key="8">
    <source>
        <dbReference type="Proteomes" id="UP000011518"/>
    </source>
</evidence>
<dbReference type="GO" id="GO:0030490">
    <property type="term" value="P:maturation of SSU-rRNA"/>
    <property type="evidence" value="ECO:0007669"/>
    <property type="project" value="TreeGrafter"/>
</dbReference>
<comment type="subunit">
    <text evidence="6">Component of the 40S small ribosomal subunit. Part of the small subunit (SSU) processome, composed of more than 70 proteins and the RNA chaperone small nucleolar RNA (snoRNA) U3.</text>
</comment>
<dbReference type="InterPro" id="IPR012340">
    <property type="entry name" value="NA-bd_OB-fold"/>
</dbReference>
<evidence type="ECO:0000256" key="6">
    <source>
        <dbReference type="ARBA" id="ARBA00046579"/>
    </source>
</evidence>
<dbReference type="Pfam" id="PF01200">
    <property type="entry name" value="Ribosomal_S28e"/>
    <property type="match status" value="1"/>
</dbReference>
<accession>L9KM84</accession>
<dbReference type="GO" id="GO:0003735">
    <property type="term" value="F:structural constituent of ribosome"/>
    <property type="evidence" value="ECO:0007669"/>
    <property type="project" value="InterPro"/>
</dbReference>
<dbReference type="InterPro" id="IPR000289">
    <property type="entry name" value="Ribosomal_eS28"/>
</dbReference>
<dbReference type="EMBL" id="KB320756">
    <property type="protein sequence ID" value="ELW64050.1"/>
    <property type="molecule type" value="Genomic_DNA"/>
</dbReference>
<dbReference type="GO" id="GO:0006412">
    <property type="term" value="P:translation"/>
    <property type="evidence" value="ECO:0007669"/>
    <property type="project" value="InterPro"/>
</dbReference>
<dbReference type="Proteomes" id="UP000011518">
    <property type="component" value="Unassembled WGS sequence"/>
</dbReference>
<dbReference type="PANTHER" id="PTHR10769">
    <property type="entry name" value="40S RIBOSOMAL PROTEIN S28"/>
    <property type="match status" value="1"/>
</dbReference>
<comment type="similarity">
    <text evidence="1">Belongs to the eukaryotic ribosomal protein eS28 family.</text>
</comment>
<keyword evidence="2 7" id="KW-0689">Ribosomal protein</keyword>
<evidence type="ECO:0000313" key="7">
    <source>
        <dbReference type="EMBL" id="ELW64050.1"/>
    </source>
</evidence>
<evidence type="ECO:0000256" key="5">
    <source>
        <dbReference type="ARBA" id="ARBA00035453"/>
    </source>
</evidence>
<dbReference type="InParanoid" id="L9KM84"/>
<evidence type="ECO:0000256" key="1">
    <source>
        <dbReference type="ARBA" id="ARBA00005943"/>
    </source>
</evidence>
<evidence type="ECO:0000256" key="3">
    <source>
        <dbReference type="ARBA" id="ARBA00023274"/>
    </source>
</evidence>
<protein>
    <recommendedName>
        <fullName evidence="4">Small ribosomal subunit protein eS28</fullName>
    </recommendedName>
    <alternativeName>
        <fullName evidence="5">40S ribosomal protein S28</fullName>
    </alternativeName>
</protein>
<dbReference type="Gene3D" id="2.40.50.140">
    <property type="entry name" value="Nucleic acid-binding proteins"/>
    <property type="match status" value="1"/>
</dbReference>
<keyword evidence="8" id="KW-1185">Reference proteome</keyword>
<dbReference type="PANTHER" id="PTHR10769:SF3">
    <property type="entry name" value="SMALL RIBOSOMAL SUBUNIT PROTEIN ES28"/>
    <property type="match status" value="1"/>
</dbReference>
<dbReference type="STRING" id="246437.L9KM84"/>
<dbReference type="AlphaFoldDB" id="L9KM84"/>
<sequence length="90" mass="9816">MDTSRVQPIKLARVTKLLGRTGSQGQSTQVRVEFMDTSCSTIRKGKGPVCEGDVLTQSRKEKLGACAGFCAGCWMSRMTAWPKGMICKVE</sequence>
<reference evidence="8" key="1">
    <citation type="submission" date="2012-07" db="EMBL/GenBank/DDBJ databases">
        <title>Genome of the Chinese tree shrew, a rising model animal genetically related to primates.</title>
        <authorList>
            <person name="Zhang G."/>
            <person name="Fan Y."/>
            <person name="Yao Y."/>
            <person name="Huang Z."/>
        </authorList>
    </citation>
    <scope>NUCLEOTIDE SEQUENCE [LARGE SCALE GENOMIC DNA]</scope>
</reference>
<dbReference type="SUPFAM" id="SSF50249">
    <property type="entry name" value="Nucleic acid-binding proteins"/>
    <property type="match status" value="1"/>
</dbReference>